<dbReference type="CDD" id="cd00190">
    <property type="entry name" value="Tryp_SPc"/>
    <property type="match status" value="1"/>
</dbReference>
<dbReference type="Pfam" id="PF00089">
    <property type="entry name" value="Trypsin"/>
    <property type="match status" value="1"/>
</dbReference>
<dbReference type="Gene3D" id="2.40.10.10">
    <property type="entry name" value="Trypsin-like serine proteases"/>
    <property type="match status" value="2"/>
</dbReference>
<feature type="domain" description="Peptidase S1" evidence="2">
    <location>
        <begin position="47"/>
        <end position="164"/>
    </location>
</feature>
<evidence type="ECO:0000313" key="3">
    <source>
        <dbReference type="EMBL" id="KAK7080982.1"/>
    </source>
</evidence>
<reference evidence="3 4" key="1">
    <citation type="submission" date="2023-11" db="EMBL/GenBank/DDBJ databases">
        <title>Halocaridina rubra genome assembly.</title>
        <authorList>
            <person name="Smith C."/>
        </authorList>
    </citation>
    <scope>NUCLEOTIDE SEQUENCE [LARGE SCALE GENOMIC DNA]</scope>
    <source>
        <strain evidence="3">EP-1</strain>
        <tissue evidence="3">Whole</tissue>
    </source>
</reference>
<dbReference type="EMBL" id="JAXCGZ010005733">
    <property type="protein sequence ID" value="KAK7080982.1"/>
    <property type="molecule type" value="Genomic_DNA"/>
</dbReference>
<dbReference type="GO" id="GO:0006508">
    <property type="term" value="P:proteolysis"/>
    <property type="evidence" value="ECO:0007669"/>
    <property type="project" value="InterPro"/>
</dbReference>
<gene>
    <name evidence="3" type="ORF">SK128_023118</name>
</gene>
<dbReference type="InterPro" id="IPR009003">
    <property type="entry name" value="Peptidase_S1_PA"/>
</dbReference>
<evidence type="ECO:0000259" key="2">
    <source>
        <dbReference type="PROSITE" id="PS50240"/>
    </source>
</evidence>
<dbReference type="InterPro" id="IPR001254">
    <property type="entry name" value="Trypsin_dom"/>
</dbReference>
<name>A0AAN8XAW6_HALRR</name>
<accession>A0AAN8XAW6</accession>
<sequence>MKVFCRENNIGFIDRWDHFTSRKHMYARDGVHLSNSGVSVLAGMIDREIIRHPSYNGFTMNNDIALLKLDSAIEFPADNKVAPICLPSAGELYTNVEAVVTGWGTLASGGFQPFKLNEVTVPTMTNTQCQTYYGASSITSNMLCAGVAAGGKDSCQVGMGKELVLILQEWLQVERTLARPKDKALYNLQRDLFIH</sequence>
<dbReference type="AlphaFoldDB" id="A0AAN8XAW6"/>
<evidence type="ECO:0000313" key="4">
    <source>
        <dbReference type="Proteomes" id="UP001381693"/>
    </source>
</evidence>
<proteinExistence type="predicted"/>
<protein>
    <recommendedName>
        <fullName evidence="2">Peptidase S1 domain-containing protein</fullName>
    </recommendedName>
</protein>
<dbReference type="SMART" id="SM00020">
    <property type="entry name" value="Tryp_SPc"/>
    <property type="match status" value="1"/>
</dbReference>
<dbReference type="PANTHER" id="PTHR24252">
    <property type="entry name" value="ACROSIN-RELATED"/>
    <property type="match status" value="1"/>
</dbReference>
<dbReference type="GO" id="GO:0004252">
    <property type="term" value="F:serine-type endopeptidase activity"/>
    <property type="evidence" value="ECO:0007669"/>
    <property type="project" value="InterPro"/>
</dbReference>
<dbReference type="PROSITE" id="PS50240">
    <property type="entry name" value="TRYPSIN_DOM"/>
    <property type="match status" value="1"/>
</dbReference>
<dbReference type="Gene3D" id="3.40.50.12700">
    <property type="match status" value="1"/>
</dbReference>
<evidence type="ECO:0000256" key="1">
    <source>
        <dbReference type="ARBA" id="ARBA00023157"/>
    </source>
</evidence>
<dbReference type="SUPFAM" id="SSF50494">
    <property type="entry name" value="Trypsin-like serine proteases"/>
    <property type="match status" value="1"/>
</dbReference>
<dbReference type="InterPro" id="IPR043504">
    <property type="entry name" value="Peptidase_S1_PA_chymotrypsin"/>
</dbReference>
<keyword evidence="4" id="KW-1185">Reference proteome</keyword>
<keyword evidence="1" id="KW-1015">Disulfide bond</keyword>
<comment type="caution">
    <text evidence="3">The sequence shown here is derived from an EMBL/GenBank/DDBJ whole genome shotgun (WGS) entry which is preliminary data.</text>
</comment>
<dbReference type="PANTHER" id="PTHR24252:SF11">
    <property type="entry name" value="ATRIAL NATRIURETIC PEPTIDE-CONVERTING ENZYME ISOFORM X1"/>
    <property type="match status" value="1"/>
</dbReference>
<dbReference type="Proteomes" id="UP001381693">
    <property type="component" value="Unassembled WGS sequence"/>
</dbReference>
<organism evidence="3 4">
    <name type="scientific">Halocaridina rubra</name>
    <name type="common">Hawaiian red shrimp</name>
    <dbReference type="NCBI Taxonomy" id="373956"/>
    <lineage>
        <taxon>Eukaryota</taxon>
        <taxon>Metazoa</taxon>
        <taxon>Ecdysozoa</taxon>
        <taxon>Arthropoda</taxon>
        <taxon>Crustacea</taxon>
        <taxon>Multicrustacea</taxon>
        <taxon>Malacostraca</taxon>
        <taxon>Eumalacostraca</taxon>
        <taxon>Eucarida</taxon>
        <taxon>Decapoda</taxon>
        <taxon>Pleocyemata</taxon>
        <taxon>Caridea</taxon>
        <taxon>Atyoidea</taxon>
        <taxon>Atyidae</taxon>
        <taxon>Halocaridina</taxon>
    </lineage>
</organism>